<dbReference type="OrthoDB" id="10006435at2759"/>
<dbReference type="PANTHER" id="PTHR11161">
    <property type="entry name" value="O-ACYLTRANSFERASE"/>
    <property type="match status" value="1"/>
</dbReference>
<keyword evidence="2" id="KW-0732">Signal</keyword>
<dbReference type="SMART" id="SM00703">
    <property type="entry name" value="NRF"/>
    <property type="match status" value="1"/>
</dbReference>
<feature type="transmembrane region" description="Helical" evidence="1">
    <location>
        <begin position="405"/>
        <end position="426"/>
    </location>
</feature>
<accession>A0A2H8TW21</accession>
<reference evidence="4" key="1">
    <citation type="submission" date="2017-10" db="EMBL/GenBank/DDBJ databases">
        <title>Transcriptome Assembly of Sugarcane Aphid Adults.</title>
        <authorList>
            <person name="Scully E.D."/>
            <person name="Palmer N.A."/>
            <person name="Geib S.M."/>
            <person name="Sarath G."/>
            <person name="Sattler S.E."/>
        </authorList>
    </citation>
    <scope>NUCLEOTIDE SEQUENCE</scope>
    <source>
        <tissue evidence="4">Whole body</tissue>
    </source>
</reference>
<feature type="chain" id="PRO_5014149730" evidence="2">
    <location>
        <begin position="23"/>
        <end position="753"/>
    </location>
</feature>
<keyword evidence="1" id="KW-1133">Transmembrane helix</keyword>
<feature type="transmembrane region" description="Helical" evidence="1">
    <location>
        <begin position="469"/>
        <end position="488"/>
    </location>
</feature>
<name>A0A2H8TW21_9HEMI</name>
<evidence type="ECO:0000313" key="4">
    <source>
        <dbReference type="EMBL" id="MBW18447.1"/>
    </source>
</evidence>
<dbReference type="InterPro" id="IPR002656">
    <property type="entry name" value="Acyl_transf_3_dom"/>
</dbReference>
<dbReference type="Pfam" id="PF01757">
    <property type="entry name" value="Acyl_transf_3"/>
    <property type="match status" value="1"/>
</dbReference>
<feature type="transmembrane region" description="Helical" evidence="1">
    <location>
        <begin position="578"/>
        <end position="600"/>
    </location>
</feature>
<evidence type="ECO:0000256" key="2">
    <source>
        <dbReference type="SAM" id="SignalP"/>
    </source>
</evidence>
<evidence type="ECO:0000256" key="1">
    <source>
        <dbReference type="SAM" id="Phobius"/>
    </source>
</evidence>
<evidence type="ECO:0000259" key="3">
    <source>
        <dbReference type="SMART" id="SM00703"/>
    </source>
</evidence>
<proteinExistence type="predicted"/>
<feature type="transmembrane region" description="Helical" evidence="1">
    <location>
        <begin position="494"/>
        <end position="516"/>
    </location>
</feature>
<protein>
    <submittedName>
        <fullName evidence="4">Nose resistant to fluoxetine protein 6</fullName>
    </submittedName>
</protein>
<feature type="transmembrane region" description="Helical" evidence="1">
    <location>
        <begin position="656"/>
        <end position="674"/>
    </location>
</feature>
<feature type="transmembrane region" description="Helical" evidence="1">
    <location>
        <begin position="612"/>
        <end position="635"/>
    </location>
</feature>
<dbReference type="PANTHER" id="PTHR11161:SF71">
    <property type="entry name" value="NOSE RESISTANT-TO-FLUOXETINE PROTEIN N-TERMINAL DOMAIN-CONTAINING PROTEIN"/>
    <property type="match status" value="1"/>
</dbReference>
<feature type="transmembrane region" description="Helical" evidence="1">
    <location>
        <begin position="258"/>
        <end position="282"/>
    </location>
</feature>
<dbReference type="AlphaFoldDB" id="A0A2H8TW21"/>
<gene>
    <name evidence="4" type="primary">nrf-6_8</name>
</gene>
<dbReference type="Pfam" id="PF20146">
    <property type="entry name" value="NRF"/>
    <property type="match status" value="1"/>
</dbReference>
<keyword evidence="1" id="KW-0472">Membrane</keyword>
<feature type="transmembrane region" description="Helical" evidence="1">
    <location>
        <begin position="325"/>
        <end position="343"/>
    </location>
</feature>
<organism evidence="4">
    <name type="scientific">Melanaphis sacchari</name>
    <dbReference type="NCBI Taxonomy" id="742174"/>
    <lineage>
        <taxon>Eukaryota</taxon>
        <taxon>Metazoa</taxon>
        <taxon>Ecdysozoa</taxon>
        <taxon>Arthropoda</taxon>
        <taxon>Hexapoda</taxon>
        <taxon>Insecta</taxon>
        <taxon>Pterygota</taxon>
        <taxon>Neoptera</taxon>
        <taxon>Paraneoptera</taxon>
        <taxon>Hemiptera</taxon>
        <taxon>Sternorrhyncha</taxon>
        <taxon>Aphidomorpha</taxon>
        <taxon>Aphidoidea</taxon>
        <taxon>Aphididae</taxon>
        <taxon>Aphidini</taxon>
        <taxon>Melanaphis</taxon>
    </lineage>
</organism>
<feature type="transmembrane region" description="Helical" evidence="1">
    <location>
        <begin position="680"/>
        <end position="708"/>
    </location>
</feature>
<feature type="domain" description="Nose resistant-to-fluoxetine protein N-terminal" evidence="3">
    <location>
        <begin position="92"/>
        <end position="248"/>
    </location>
</feature>
<feature type="signal peptide" evidence="2">
    <location>
        <begin position="1"/>
        <end position="22"/>
    </location>
</feature>
<dbReference type="InterPro" id="IPR006621">
    <property type="entry name" value="Nose-resist-to-fluoxetine_N"/>
</dbReference>
<sequence length="753" mass="86606">MLMQSLLRWSISVAMLLALVLAESNGQAYQDDDGTLLQPKSTQFSTHNGSALVFASDRSDASLQDKDIFPDSWVSDLFYRALANFTIQGVGSTACQRQVDMYVKHLWNYTNWAVRMQESWNRYPVGILIGNKYHMGIYDECVNVHYPVRGQYCLSEIDLIPSEEKNYSLYNVTENFNDATNNSAWKTILEWVDTPDQIKRNSLNLGICIPDSCSASDLQMSLQNKLDRSFLSEKFKAIVKVDPIMCTVSGDMYPYNTMYYVTSAFFVVLILICCGMTVIHFLRLSHNQNKNIVDDSFFISFSFIKSGKTLLYYDKNNKSNILNGFKVLTMIFILLGHRSFYFIGSPMSNPKVLEKIYHNGPDIFLTSMNLVDPFFYISGFIMYLTVSRVLSKTGLAWIKTVINRILRLLPAYCATIAITANILPHLGDGPLWPQKTWIEAETCKKYWWINLLFINNLIDAKYQCLIASWYISCDVQFFIIGVFIIYVYTKNNKYGIRLLATVVILSIFIPFIITILTKSEGILKIHIPFLENPRNSIDFNESYRASYMRATPFFTGLAMHFIVEKLIEKKIKFSLTTVYSSTLIVTVICLWIQYYGAIFYDRQRPYYVLEQALYLTFSHCTWTVISVWVTIFNYTSSYGFLEKIFNNRFIVPVGRLSYSVLLINLIVMAMSQGSQRSPNFLSFISLLDAGICGIFKTYLISLLLYFVVEAPFDDLTKRMIWGKNERKKSPLWKKVQNEKSTIEGSSNLGITNV</sequence>
<keyword evidence="1" id="KW-0812">Transmembrane</keyword>
<dbReference type="InterPro" id="IPR052728">
    <property type="entry name" value="O2_lipid_transport_reg"/>
</dbReference>
<dbReference type="EMBL" id="GFXV01006642">
    <property type="protein sequence ID" value="MBW18447.1"/>
    <property type="molecule type" value="Transcribed_RNA"/>
</dbReference>
<feature type="transmembrane region" description="Helical" evidence="1">
    <location>
        <begin position="363"/>
        <end position="384"/>
    </location>
</feature>
<dbReference type="GO" id="GO:0016747">
    <property type="term" value="F:acyltransferase activity, transferring groups other than amino-acyl groups"/>
    <property type="evidence" value="ECO:0007669"/>
    <property type="project" value="InterPro"/>
</dbReference>